<gene>
    <name evidence="2" type="ORF">FISHEDRAFT_35721</name>
</gene>
<dbReference type="Pfam" id="PF03999">
    <property type="entry name" value="MAP65_ASE1"/>
    <property type="match status" value="1"/>
</dbReference>
<proteinExistence type="predicted"/>
<feature type="compositionally biased region" description="Polar residues" evidence="1">
    <location>
        <begin position="545"/>
        <end position="559"/>
    </location>
</feature>
<accession>A0A0D7AJT2</accession>
<feature type="compositionally biased region" description="Polar residues" evidence="1">
    <location>
        <begin position="684"/>
        <end position="698"/>
    </location>
</feature>
<protein>
    <recommendedName>
        <fullName evidence="4">Microtubule associated protein</fullName>
    </recommendedName>
</protein>
<organism evidence="2 3">
    <name type="scientific">Fistulina hepatica ATCC 64428</name>
    <dbReference type="NCBI Taxonomy" id="1128425"/>
    <lineage>
        <taxon>Eukaryota</taxon>
        <taxon>Fungi</taxon>
        <taxon>Dikarya</taxon>
        <taxon>Basidiomycota</taxon>
        <taxon>Agaricomycotina</taxon>
        <taxon>Agaricomycetes</taxon>
        <taxon>Agaricomycetidae</taxon>
        <taxon>Agaricales</taxon>
        <taxon>Fistulinaceae</taxon>
        <taxon>Fistulina</taxon>
    </lineage>
</organism>
<feature type="region of interest" description="Disordered" evidence="1">
    <location>
        <begin position="684"/>
        <end position="734"/>
    </location>
</feature>
<evidence type="ECO:0008006" key="4">
    <source>
        <dbReference type="Google" id="ProtNLM"/>
    </source>
</evidence>
<dbReference type="EMBL" id="KN881645">
    <property type="protein sequence ID" value="KIY52120.1"/>
    <property type="molecule type" value="Genomic_DNA"/>
</dbReference>
<dbReference type="PANTHER" id="PTHR19321">
    <property type="entry name" value="PROTEIN REGULATOR OF CYTOKINESIS 1 PRC1-RELATED"/>
    <property type="match status" value="1"/>
</dbReference>
<dbReference type="AlphaFoldDB" id="A0A0D7AJT2"/>
<reference evidence="2 3" key="1">
    <citation type="journal article" date="2015" name="Fungal Genet. Biol.">
        <title>Evolution of novel wood decay mechanisms in Agaricales revealed by the genome sequences of Fistulina hepatica and Cylindrobasidium torrendii.</title>
        <authorList>
            <person name="Floudas D."/>
            <person name="Held B.W."/>
            <person name="Riley R."/>
            <person name="Nagy L.G."/>
            <person name="Koehler G."/>
            <person name="Ransdell A.S."/>
            <person name="Younus H."/>
            <person name="Chow J."/>
            <person name="Chiniquy J."/>
            <person name="Lipzen A."/>
            <person name="Tritt A."/>
            <person name="Sun H."/>
            <person name="Haridas S."/>
            <person name="LaButti K."/>
            <person name="Ohm R.A."/>
            <person name="Kues U."/>
            <person name="Blanchette R.A."/>
            <person name="Grigoriev I.V."/>
            <person name="Minto R.E."/>
            <person name="Hibbett D.S."/>
        </authorList>
    </citation>
    <scope>NUCLEOTIDE SEQUENCE [LARGE SCALE GENOMIC DNA]</scope>
    <source>
        <strain evidence="2 3">ATCC 64428</strain>
    </source>
</reference>
<dbReference type="PANTHER" id="PTHR19321:SF41">
    <property type="entry name" value="FASCETTO-RELATED"/>
    <property type="match status" value="1"/>
</dbReference>
<dbReference type="GO" id="GO:0008017">
    <property type="term" value="F:microtubule binding"/>
    <property type="evidence" value="ECO:0007669"/>
    <property type="project" value="InterPro"/>
</dbReference>
<keyword evidence="3" id="KW-1185">Reference proteome</keyword>
<dbReference type="Gene3D" id="1.20.58.1520">
    <property type="match status" value="1"/>
</dbReference>
<dbReference type="Proteomes" id="UP000054144">
    <property type="component" value="Unassembled WGS sequence"/>
</dbReference>
<evidence type="ECO:0000256" key="1">
    <source>
        <dbReference type="SAM" id="MobiDB-lite"/>
    </source>
</evidence>
<dbReference type="GO" id="GO:0051256">
    <property type="term" value="P:mitotic spindle midzone assembly"/>
    <property type="evidence" value="ECO:0007669"/>
    <property type="project" value="TreeGrafter"/>
</dbReference>
<evidence type="ECO:0000313" key="3">
    <source>
        <dbReference type="Proteomes" id="UP000054144"/>
    </source>
</evidence>
<dbReference type="GO" id="GO:0005737">
    <property type="term" value="C:cytoplasm"/>
    <property type="evidence" value="ECO:0007669"/>
    <property type="project" value="TreeGrafter"/>
</dbReference>
<dbReference type="GO" id="GO:1990023">
    <property type="term" value="C:mitotic spindle midzone"/>
    <property type="evidence" value="ECO:0007669"/>
    <property type="project" value="TreeGrafter"/>
</dbReference>
<dbReference type="OrthoDB" id="642895at2759"/>
<dbReference type="InterPro" id="IPR007145">
    <property type="entry name" value="MAP65_Ase1_PRC1"/>
</dbReference>
<sequence length="751" mass="84055">MASSAPVLTLTSLLNSLHTHLQTQTQILPTLHGQLGLPPSALEDELEALQKQLFSGVEDRVNNRRREVQEWIEKCEVCEKACQRYSKALGGNAKAIGIPDLRREKVLPKRYEMTIECQEKLRQLYHSKLEQLMNLTNRINSLSRSLDVGFFCQEILEPVVAIGEDLADPTANRDVTPERFSKLEKELVRGKTEVARRLSQLSATFVQIDWLHTELGLSPPFVDDFSPTNSVFCSSDPFLVSTPTPSSRTSPKAPLLYTDDADTEGKFLRIFADFVARIEETDTGTLSDNVILENVEPSPPLLAWAAAQQAALEDTKRRREAHIQAMYDQLEALWRRLGVGEADMDEFVEAHRGSTEETVKAYEEELERMIDLKRERMSVFIASAREEIGKLWDELMVGEEERADFAPMVDDEHTEELLIIHEDEIRRLKEERRLKAPLLASIRKYFDICEEEKELAAAASDQSRLLGRSARDPGRLLREEKMRKRVQKEKPRLEQDLLASVPAWENETGRPFLVHGESILHILMDIMATADQENKRKPTRGGFSRATTPIHSRANNSMTPRVRPGSSLASHSVPNKRQRLADERSQVNYSVGRPPLGVHGGGNGTRSNHFRTGSGGLPTTTSRSSSPNKMGKSCSSLPRPVSKPVITMVAPKAGTQAHALGHGRLPTVMVTHGQIVPYGGMNSSNPLSRSTPSASTYGVSFGHSEPGATKKAMRARRESFKPRPSHDSVAMNTSNRWVVEGEPLDEVDERY</sequence>
<name>A0A0D7AJT2_9AGAR</name>
<feature type="region of interest" description="Disordered" evidence="1">
    <location>
        <begin position="532"/>
        <end position="639"/>
    </location>
</feature>
<evidence type="ECO:0000313" key="2">
    <source>
        <dbReference type="EMBL" id="KIY52120.1"/>
    </source>
</evidence>
<feature type="compositionally biased region" description="Polar residues" evidence="1">
    <location>
        <begin position="605"/>
        <end position="636"/>
    </location>
</feature>
<feature type="compositionally biased region" description="Basic and acidic residues" evidence="1">
    <location>
        <begin position="715"/>
        <end position="726"/>
    </location>
</feature>